<dbReference type="OrthoDB" id="8119704at2759"/>
<dbReference type="HOGENOM" id="CLU_051715_1_0_1"/>
<evidence type="ECO:0000313" key="2">
    <source>
        <dbReference type="EMBL" id="ERF76821.1"/>
    </source>
</evidence>
<dbReference type="GeneID" id="19242879"/>
<organism evidence="2 3">
    <name type="scientific">Endocarpon pusillum (strain Z07020 / HMAS-L-300199)</name>
    <name type="common">Lichen-forming fungus</name>
    <dbReference type="NCBI Taxonomy" id="1263415"/>
    <lineage>
        <taxon>Eukaryota</taxon>
        <taxon>Fungi</taxon>
        <taxon>Dikarya</taxon>
        <taxon>Ascomycota</taxon>
        <taxon>Pezizomycotina</taxon>
        <taxon>Eurotiomycetes</taxon>
        <taxon>Chaetothyriomycetidae</taxon>
        <taxon>Verrucariales</taxon>
        <taxon>Verrucariaceae</taxon>
        <taxon>Endocarpon</taxon>
    </lineage>
</organism>
<feature type="domain" description="AB hydrolase-1" evidence="1">
    <location>
        <begin position="63"/>
        <end position="351"/>
    </location>
</feature>
<dbReference type="eggNOG" id="ENOG502QTPE">
    <property type="taxonomic scope" value="Eukaryota"/>
</dbReference>
<name>U1GXG8_ENDPU</name>
<dbReference type="RefSeq" id="XP_007785857.1">
    <property type="nucleotide sequence ID" value="XM_007787667.1"/>
</dbReference>
<dbReference type="InterPro" id="IPR029058">
    <property type="entry name" value="AB_hydrolase_fold"/>
</dbReference>
<dbReference type="AlphaFoldDB" id="U1GXG8"/>
<dbReference type="OMA" id="WHPSYFR"/>
<evidence type="ECO:0000313" key="3">
    <source>
        <dbReference type="Proteomes" id="UP000019373"/>
    </source>
</evidence>
<dbReference type="SUPFAM" id="SSF53474">
    <property type="entry name" value="alpha/beta-Hydrolases"/>
    <property type="match status" value="1"/>
</dbReference>
<dbReference type="PANTHER" id="PTHR43194">
    <property type="entry name" value="HYDROLASE ALPHA/BETA FOLD FAMILY"/>
    <property type="match status" value="1"/>
</dbReference>
<keyword evidence="3" id="KW-1185">Reference proteome</keyword>
<sequence length="361" mass="40049">MGYLLDSFLSLFTLRWIQSPSFVPLPPTINRTFIKTPSGDIELLVSAPSLEPGSPASVRNPPVLFVHGGFGHASVWLPWMTYLHHKQYSGTTYAVSIRGHGASWTPGFWRMYALTTKDTLATDVVAAIEEIERREAGKRVVLVGHSSGGGLSQLILSKGLAKAQGLALVAAIPNFGSRGVYWNWFKLDPWFMIRSLFHLQHPRSPLSSDTLVHNAFFSQAFPQDKVREFSRQMPAYESMAWPIGMMKRFTDVPSILANIQGWGTSPSRVMVMAAEGDKLVSVKLMMDTACEYREGVEGLSIRKKIEHVELPQTESRISENVKQDVKSGVTTVVVKGAGHHVQNDVQADEAAEALKRFLDQL</sequence>
<accession>U1GXG8</accession>
<reference evidence="3" key="1">
    <citation type="journal article" date="2014" name="BMC Genomics">
        <title>Genome characteristics reveal the impact of lichenization on lichen-forming fungus Endocarpon pusillum Hedwig (Verrucariales, Ascomycota).</title>
        <authorList>
            <person name="Wang Y.-Y."/>
            <person name="Liu B."/>
            <person name="Zhang X.-Y."/>
            <person name="Zhou Q.-M."/>
            <person name="Zhang T."/>
            <person name="Li H."/>
            <person name="Yu Y.-F."/>
            <person name="Zhang X.-L."/>
            <person name="Hao X.-Y."/>
            <person name="Wang M."/>
            <person name="Wang L."/>
            <person name="Wei J.-C."/>
        </authorList>
    </citation>
    <scope>NUCLEOTIDE SEQUENCE [LARGE SCALE GENOMIC DNA]</scope>
    <source>
        <strain evidence="3">Z07020 / HMAS-L-300199</strain>
    </source>
</reference>
<dbReference type="InterPro" id="IPR050228">
    <property type="entry name" value="Carboxylesterase_BioH"/>
</dbReference>
<proteinExistence type="predicted"/>
<evidence type="ECO:0000259" key="1">
    <source>
        <dbReference type="Pfam" id="PF12697"/>
    </source>
</evidence>
<dbReference type="PANTHER" id="PTHR43194:SF2">
    <property type="entry name" value="PEROXISOMAL MEMBRANE PROTEIN LPX1"/>
    <property type="match status" value="1"/>
</dbReference>
<gene>
    <name evidence="2" type="ORF">EPUS_08001</name>
</gene>
<protein>
    <recommendedName>
        <fullName evidence="1">AB hydrolase-1 domain-containing protein</fullName>
    </recommendedName>
</protein>
<dbReference type="EMBL" id="KE720699">
    <property type="protein sequence ID" value="ERF76821.1"/>
    <property type="molecule type" value="Genomic_DNA"/>
</dbReference>
<dbReference type="InterPro" id="IPR000073">
    <property type="entry name" value="AB_hydrolase_1"/>
</dbReference>
<dbReference type="Pfam" id="PF12697">
    <property type="entry name" value="Abhydrolase_6"/>
    <property type="match status" value="1"/>
</dbReference>
<dbReference type="Gene3D" id="3.40.50.1820">
    <property type="entry name" value="alpha/beta hydrolase"/>
    <property type="match status" value="1"/>
</dbReference>
<dbReference type="Proteomes" id="UP000019373">
    <property type="component" value="Unassembled WGS sequence"/>
</dbReference>